<dbReference type="PANTHER" id="PTHR45674">
    <property type="entry name" value="DNA LIGASE 1/3 FAMILY MEMBER"/>
    <property type="match status" value="1"/>
</dbReference>
<dbReference type="CDD" id="cd07969">
    <property type="entry name" value="OBF_DNA_ligase_I"/>
    <property type="match status" value="1"/>
</dbReference>
<comment type="function">
    <text evidence="14">DNA ligase that seals nicks in double-stranded DNA during DNA replication, DNA recombination and DNA repair.</text>
</comment>
<evidence type="ECO:0000256" key="14">
    <source>
        <dbReference type="ARBA" id="ARBA00054532"/>
    </source>
</evidence>
<dbReference type="InterPro" id="IPR036599">
    <property type="entry name" value="DNA_ligase_N_sf"/>
</dbReference>
<dbReference type="GO" id="GO:0003677">
    <property type="term" value="F:DNA binding"/>
    <property type="evidence" value="ECO:0007669"/>
    <property type="project" value="InterPro"/>
</dbReference>
<evidence type="ECO:0000256" key="13">
    <source>
        <dbReference type="ARBA" id="ARBA00034003"/>
    </source>
</evidence>
<dbReference type="STRING" id="6248.A0A0K0DY42"/>
<dbReference type="InterPro" id="IPR016059">
    <property type="entry name" value="DNA_ligase_ATP-dep_CS"/>
</dbReference>
<dbReference type="SUPFAM" id="SSF50249">
    <property type="entry name" value="Nucleic acid-binding proteins"/>
    <property type="match status" value="1"/>
</dbReference>
<dbReference type="WBParaSite" id="SSTP_0000215600.1">
    <property type="protein sequence ID" value="SSTP_0000215600.1"/>
    <property type="gene ID" value="SSTP_0000215600"/>
</dbReference>
<dbReference type="PANTHER" id="PTHR45674:SF4">
    <property type="entry name" value="DNA LIGASE 1"/>
    <property type="match status" value="1"/>
</dbReference>
<dbReference type="NCBIfam" id="TIGR00574">
    <property type="entry name" value="dnl1"/>
    <property type="match status" value="1"/>
</dbReference>
<dbReference type="EC" id="6.5.1.1" evidence="15"/>
<keyword evidence="6 15" id="KW-0547">Nucleotide-binding</keyword>
<dbReference type="Proteomes" id="UP000035681">
    <property type="component" value="Unplaced"/>
</dbReference>
<dbReference type="FunFam" id="2.40.50.140:FF:000062">
    <property type="entry name" value="DNA ligase"/>
    <property type="match status" value="1"/>
</dbReference>
<dbReference type="InterPro" id="IPR050191">
    <property type="entry name" value="ATP-dep_DNA_ligase"/>
</dbReference>
<comment type="similarity">
    <text evidence="2 16">Belongs to the ATP-dependent DNA ligase family.</text>
</comment>
<evidence type="ECO:0000256" key="15">
    <source>
        <dbReference type="RuleBase" id="RU000617"/>
    </source>
</evidence>
<evidence type="ECO:0000256" key="6">
    <source>
        <dbReference type="ARBA" id="ARBA00022741"/>
    </source>
</evidence>
<keyword evidence="10 15" id="KW-0234">DNA repair</keyword>
<comment type="subcellular location">
    <subcellularLocation>
        <location evidence="1">Nucleus</location>
    </subcellularLocation>
</comment>
<dbReference type="PROSITE" id="PS50160">
    <property type="entry name" value="DNA_LIGASE_A3"/>
    <property type="match status" value="1"/>
</dbReference>
<dbReference type="AlphaFoldDB" id="A0A0K0DY42"/>
<dbReference type="Pfam" id="PF04675">
    <property type="entry name" value="DNA_ligase_A_N"/>
    <property type="match status" value="1"/>
</dbReference>
<dbReference type="GO" id="GO:0006281">
    <property type="term" value="P:DNA repair"/>
    <property type="evidence" value="ECO:0007669"/>
    <property type="project" value="UniProtKB-KW"/>
</dbReference>
<dbReference type="GO" id="GO:0005524">
    <property type="term" value="F:ATP binding"/>
    <property type="evidence" value="ECO:0007669"/>
    <property type="project" value="UniProtKB-KW"/>
</dbReference>
<keyword evidence="12" id="KW-0131">Cell cycle</keyword>
<comment type="catalytic activity">
    <reaction evidence="13 15">
        <text>ATP + (deoxyribonucleotide)n-3'-hydroxyl + 5'-phospho-(deoxyribonucleotide)m = (deoxyribonucleotide)n+m + AMP + diphosphate.</text>
        <dbReference type="EC" id="6.5.1.1"/>
    </reaction>
</comment>
<keyword evidence="9 15" id="KW-0233">DNA recombination</keyword>
<keyword evidence="7 15" id="KW-0227">DNA damage</keyword>
<dbReference type="GO" id="GO:0006310">
    <property type="term" value="P:DNA recombination"/>
    <property type="evidence" value="ECO:0007669"/>
    <property type="project" value="UniProtKB-KW"/>
</dbReference>
<sequence length="640" mass="72200">MSQKIVEVTGWEKDKSIPYLALAKTLEDIESISSRLDIIKKLSTFFLTAIELSPDDLPASVYLCSNQLGPVYEGLELGIAEGTLIKAVAESTGRTVAQIKSDMQVKGDLGIIAQESRSSQKVLFKPKPLTVPIVFEKLKKIAISTGHSAMKQKTDLIKGLLVACRDSEARYIVRCLSGKLRIGLAEGSILVALSNAFTLHRLNLENKKVKDEKLKEIMASDTLILRTAYYECPNFDMIIKYSLEGGINCLPEKCKITLGIPIKPMLAHPTKGIQEVMKRFSDSEFACEWKYDGERCQIHKTKDGVKIFSRNQENNTSKYPDVIAALSQCFSDNVVDFISDGEVVAWDVTTKNILPFQTLSTRKRKNAGDSEIKVTVCIFFFDLLYFNGESLIKKTFRERRQILRDNFKEVPGVFMFATSLDTTDTDEINKFLDDAVKGKCEGLMVKTLDENATYEIAKRSHNWLKLKKDYLDGVGDTLDLVVIGGYYGSGKRTGVYGGYLLACYDYDMEEYQTICKLGTGLKDDDLKAQYEYLSKLVIDKPRESYKYVSSLEPDVWFDAEIVWEIKCADLSISPLHQAGRGLIDPEKGISLRFPRYLRHREDKTCDQATSSQQVAEMYQAQENVKNEDSVTDVVMEEDDY</sequence>
<keyword evidence="8 15" id="KW-0067">ATP-binding</keyword>
<dbReference type="PROSITE" id="PS00333">
    <property type="entry name" value="DNA_LIGASE_A2"/>
    <property type="match status" value="1"/>
</dbReference>
<keyword evidence="5" id="KW-0235">DNA replication</keyword>
<evidence type="ECO:0000313" key="19">
    <source>
        <dbReference type="WBParaSite" id="SSTP_0000215600.1"/>
    </source>
</evidence>
<organism evidence="19">
    <name type="scientific">Strongyloides stercoralis</name>
    <name type="common">Threadworm</name>
    <dbReference type="NCBI Taxonomy" id="6248"/>
    <lineage>
        <taxon>Eukaryota</taxon>
        <taxon>Metazoa</taxon>
        <taxon>Ecdysozoa</taxon>
        <taxon>Nematoda</taxon>
        <taxon>Chromadorea</taxon>
        <taxon>Rhabditida</taxon>
        <taxon>Tylenchina</taxon>
        <taxon>Panagrolaimomorpha</taxon>
        <taxon>Strongyloidoidea</taxon>
        <taxon>Strongyloididae</taxon>
        <taxon>Strongyloides</taxon>
    </lineage>
</organism>
<dbReference type="GO" id="GO:1903461">
    <property type="term" value="P:Okazaki fragment processing involved in mitotic DNA replication"/>
    <property type="evidence" value="ECO:0007669"/>
    <property type="project" value="TreeGrafter"/>
</dbReference>
<feature type="domain" description="ATP-dependent DNA ligase family profile" evidence="17">
    <location>
        <begin position="369"/>
        <end position="505"/>
    </location>
</feature>
<dbReference type="Gene3D" id="3.30.1490.70">
    <property type="match status" value="1"/>
</dbReference>
<keyword evidence="11" id="KW-0539">Nucleus</keyword>
<accession>A0A0K0DY42</accession>
<evidence type="ECO:0000313" key="18">
    <source>
        <dbReference type="Proteomes" id="UP000035681"/>
    </source>
</evidence>
<dbReference type="Gene3D" id="3.30.470.30">
    <property type="entry name" value="DNA ligase/mRNA capping enzyme"/>
    <property type="match status" value="1"/>
</dbReference>
<evidence type="ECO:0000259" key="17">
    <source>
        <dbReference type="PROSITE" id="PS50160"/>
    </source>
</evidence>
<dbReference type="InterPro" id="IPR000977">
    <property type="entry name" value="DNA_ligase_ATP-dep"/>
</dbReference>
<dbReference type="SUPFAM" id="SSF117018">
    <property type="entry name" value="ATP-dependent DNA ligase DNA-binding domain"/>
    <property type="match status" value="1"/>
</dbReference>
<evidence type="ECO:0000256" key="16">
    <source>
        <dbReference type="RuleBase" id="RU004196"/>
    </source>
</evidence>
<name>A0A0K0DY42_STRER</name>
<evidence type="ECO:0000256" key="11">
    <source>
        <dbReference type="ARBA" id="ARBA00023242"/>
    </source>
</evidence>
<dbReference type="GO" id="GO:0071897">
    <property type="term" value="P:DNA biosynthetic process"/>
    <property type="evidence" value="ECO:0007669"/>
    <property type="project" value="InterPro"/>
</dbReference>
<dbReference type="Pfam" id="PF01068">
    <property type="entry name" value="DNA_ligase_A_M"/>
    <property type="match status" value="1"/>
</dbReference>
<reference evidence="19" key="1">
    <citation type="submission" date="2015-08" db="UniProtKB">
        <authorList>
            <consortium name="WormBaseParasite"/>
        </authorList>
    </citation>
    <scope>IDENTIFICATION</scope>
</reference>
<dbReference type="WBParaSite" id="TCONS_00009076.p1">
    <property type="protein sequence ID" value="TCONS_00009076.p1"/>
    <property type="gene ID" value="XLOC_006924"/>
</dbReference>
<dbReference type="InterPro" id="IPR012308">
    <property type="entry name" value="DNA_ligase_ATP-dep_N"/>
</dbReference>
<dbReference type="GO" id="GO:0003910">
    <property type="term" value="F:DNA ligase (ATP) activity"/>
    <property type="evidence" value="ECO:0007669"/>
    <property type="project" value="UniProtKB-EC"/>
</dbReference>
<dbReference type="InterPro" id="IPR012310">
    <property type="entry name" value="DNA_ligase_ATP-dep_cent"/>
</dbReference>
<evidence type="ECO:0000256" key="7">
    <source>
        <dbReference type="ARBA" id="ARBA00022763"/>
    </source>
</evidence>
<dbReference type="GO" id="GO:0005634">
    <property type="term" value="C:nucleus"/>
    <property type="evidence" value="ECO:0007669"/>
    <property type="project" value="UniProtKB-SubCell"/>
</dbReference>
<dbReference type="PROSITE" id="PS00697">
    <property type="entry name" value="DNA_LIGASE_A1"/>
    <property type="match status" value="1"/>
</dbReference>
<dbReference type="FunFam" id="1.10.3260.10:FF:000001">
    <property type="entry name" value="DNA ligase"/>
    <property type="match status" value="1"/>
</dbReference>
<evidence type="ECO:0000256" key="10">
    <source>
        <dbReference type="ARBA" id="ARBA00023204"/>
    </source>
</evidence>
<evidence type="ECO:0000256" key="2">
    <source>
        <dbReference type="ARBA" id="ARBA00007572"/>
    </source>
</evidence>
<dbReference type="InterPro" id="IPR012340">
    <property type="entry name" value="NA-bd_OB-fold"/>
</dbReference>
<proteinExistence type="inferred from homology"/>
<keyword evidence="18" id="KW-1185">Reference proteome</keyword>
<dbReference type="GO" id="GO:0005739">
    <property type="term" value="C:mitochondrion"/>
    <property type="evidence" value="ECO:0007669"/>
    <property type="project" value="TreeGrafter"/>
</dbReference>
<evidence type="ECO:0000256" key="12">
    <source>
        <dbReference type="ARBA" id="ARBA00023306"/>
    </source>
</evidence>
<protein>
    <recommendedName>
        <fullName evidence="15">DNA ligase</fullName>
        <ecNumber evidence="15">6.5.1.1</ecNumber>
    </recommendedName>
</protein>
<dbReference type="Gene3D" id="1.10.3260.10">
    <property type="entry name" value="DNA ligase, ATP-dependent, N-terminal domain"/>
    <property type="match status" value="1"/>
</dbReference>
<evidence type="ECO:0000256" key="3">
    <source>
        <dbReference type="ARBA" id="ARBA00022598"/>
    </source>
</evidence>
<evidence type="ECO:0000256" key="1">
    <source>
        <dbReference type="ARBA" id="ARBA00004123"/>
    </source>
</evidence>
<evidence type="ECO:0000256" key="8">
    <source>
        <dbReference type="ARBA" id="ARBA00022840"/>
    </source>
</evidence>
<evidence type="ECO:0000256" key="5">
    <source>
        <dbReference type="ARBA" id="ARBA00022705"/>
    </source>
</evidence>
<dbReference type="CDD" id="cd07900">
    <property type="entry name" value="Adenylation_DNA_ligase_I_Euk"/>
    <property type="match status" value="1"/>
</dbReference>
<dbReference type="FunFam" id="3.30.470.30:FF:000002">
    <property type="entry name" value="DNA ligase"/>
    <property type="match status" value="1"/>
</dbReference>
<dbReference type="GO" id="GO:0051301">
    <property type="term" value="P:cell division"/>
    <property type="evidence" value="ECO:0007669"/>
    <property type="project" value="UniProtKB-KW"/>
</dbReference>
<evidence type="ECO:0000256" key="9">
    <source>
        <dbReference type="ARBA" id="ARBA00023172"/>
    </source>
</evidence>
<evidence type="ECO:0000256" key="4">
    <source>
        <dbReference type="ARBA" id="ARBA00022618"/>
    </source>
</evidence>
<dbReference type="Pfam" id="PF04679">
    <property type="entry name" value="DNA_ligase_A_C"/>
    <property type="match status" value="1"/>
</dbReference>
<keyword evidence="3 15" id="KW-0436">Ligase</keyword>
<keyword evidence="4" id="KW-0132">Cell division</keyword>
<dbReference type="InterPro" id="IPR012309">
    <property type="entry name" value="DNA_ligase_ATP-dep_C"/>
</dbReference>
<dbReference type="SUPFAM" id="SSF56091">
    <property type="entry name" value="DNA ligase/mRNA capping enzyme, catalytic domain"/>
    <property type="match status" value="1"/>
</dbReference>
<dbReference type="Gene3D" id="2.40.50.140">
    <property type="entry name" value="Nucleic acid-binding proteins"/>
    <property type="match status" value="1"/>
</dbReference>